<accession>A0A2S7N3U7</accession>
<evidence type="ECO:0000313" key="2">
    <source>
        <dbReference type="Proteomes" id="UP000239663"/>
    </source>
</evidence>
<sequence length="151" mass="17246">MKMFPNGITGFYGPGGHNPPQIDESLFKQIGYSALSRHGGKVIEFQAPQYPANYYTVHAEMSDSPFFILLNEHYPFLAFASAVEYGSIQFMDIPALHEDFSPFYRIMSAAELGKPFNLSLTRGSEIRRAELEQITFWKPETIGQIIYNHWD</sequence>
<dbReference type="EMBL" id="PKOZ01000001">
    <property type="protein sequence ID" value="PQD96640.1"/>
    <property type="molecule type" value="Genomic_DNA"/>
</dbReference>
<dbReference type="AlphaFoldDB" id="A0A2S7N3U7"/>
<evidence type="ECO:0000313" key="1">
    <source>
        <dbReference type="EMBL" id="PQD96640.1"/>
    </source>
</evidence>
<gene>
    <name evidence="1" type="ORF">CYL18_01725</name>
</gene>
<organism evidence="1 2">
    <name type="scientific">Pradoshia eiseniae</name>
    <dbReference type="NCBI Taxonomy" id="2064768"/>
    <lineage>
        <taxon>Bacteria</taxon>
        <taxon>Bacillati</taxon>
        <taxon>Bacillota</taxon>
        <taxon>Bacilli</taxon>
        <taxon>Bacillales</taxon>
        <taxon>Bacillaceae</taxon>
        <taxon>Pradoshia</taxon>
    </lineage>
</organism>
<protein>
    <submittedName>
        <fullName evidence="1">Uncharacterized protein</fullName>
    </submittedName>
</protein>
<proteinExistence type="predicted"/>
<keyword evidence="2" id="KW-1185">Reference proteome</keyword>
<dbReference type="RefSeq" id="WP_104847737.1">
    <property type="nucleotide sequence ID" value="NZ_PKOZ01000001.1"/>
</dbReference>
<name>A0A2S7N3U7_9BACI</name>
<reference evidence="1 2" key="1">
    <citation type="submission" date="2017-12" db="EMBL/GenBank/DDBJ databases">
        <title>Taxonomic description and draft genome of Pradoshia cofamensis Gen. nov., sp. nov., a thermotolerant bacillale isolated from anterior gut of earthworm Eisenia fetida.</title>
        <authorList>
            <person name="Saha T."/>
            <person name="Chakraborty R."/>
        </authorList>
    </citation>
    <scope>NUCLEOTIDE SEQUENCE [LARGE SCALE GENOMIC DNA]</scope>
    <source>
        <strain evidence="1 2">EAG3</strain>
    </source>
</reference>
<comment type="caution">
    <text evidence="1">The sequence shown here is derived from an EMBL/GenBank/DDBJ whole genome shotgun (WGS) entry which is preliminary data.</text>
</comment>
<dbReference type="OrthoDB" id="6313019at2"/>
<dbReference type="Proteomes" id="UP000239663">
    <property type="component" value="Unassembled WGS sequence"/>
</dbReference>